<keyword evidence="3" id="KW-1185">Reference proteome</keyword>
<feature type="transmembrane region" description="Helical" evidence="1">
    <location>
        <begin position="6"/>
        <end position="28"/>
    </location>
</feature>
<accession>A0A366JJI9</accession>
<name>A0A366JJI9_CYTFI</name>
<sequence>MESNFWTAAYIILFVVVIIQMVVIYMLFKTMRDFLQGIQNIQGINYKNAISKGQPAPAFKKRDQFDKFVKIGLNQEKPTVLIFGSSKCSSCKGLIDSLDKSYVLADYKIVFVFENKNIEEQFLNKLTEYKISFLIHTDLFDLYSINNTPTIIAINNEGRVLLSEQLDNWGDITNRLINPTAKAI</sequence>
<evidence type="ECO:0000313" key="3">
    <source>
        <dbReference type="Proteomes" id="UP000252731"/>
    </source>
</evidence>
<dbReference type="Proteomes" id="UP000252731">
    <property type="component" value="Unassembled WGS sequence"/>
</dbReference>
<gene>
    <name evidence="2" type="ORF">DFO70_12554</name>
</gene>
<dbReference type="EMBL" id="QNSF01000025">
    <property type="protein sequence ID" value="RBP86586.1"/>
    <property type="molecule type" value="Genomic_DNA"/>
</dbReference>
<proteinExistence type="predicted"/>
<comment type="caution">
    <text evidence="2">The sequence shown here is derived from an EMBL/GenBank/DDBJ whole genome shotgun (WGS) entry which is preliminary data.</text>
</comment>
<dbReference type="OrthoDB" id="264813at2"/>
<evidence type="ECO:0000256" key="1">
    <source>
        <dbReference type="SAM" id="Phobius"/>
    </source>
</evidence>
<dbReference type="InterPro" id="IPR036249">
    <property type="entry name" value="Thioredoxin-like_sf"/>
</dbReference>
<evidence type="ECO:0008006" key="4">
    <source>
        <dbReference type="Google" id="ProtNLM"/>
    </source>
</evidence>
<keyword evidence="1" id="KW-1133">Transmembrane helix</keyword>
<dbReference type="Gene3D" id="3.40.30.10">
    <property type="entry name" value="Glutaredoxin"/>
    <property type="match status" value="1"/>
</dbReference>
<dbReference type="AlphaFoldDB" id="A0A366JJI9"/>
<reference evidence="2 3" key="1">
    <citation type="submission" date="2018-06" db="EMBL/GenBank/DDBJ databases">
        <title>Freshwater and sediment microbial communities from various areas in North America, analyzing microbe dynamics in response to fracking.</title>
        <authorList>
            <person name="Lamendella R."/>
        </authorList>
    </citation>
    <scope>NUCLEOTIDE SEQUENCE [LARGE SCALE GENOMIC DNA]</scope>
    <source>
        <strain evidence="2 3">14_TX</strain>
    </source>
</reference>
<organism evidence="2 3">
    <name type="scientific">Cytobacillus firmus</name>
    <name type="common">Bacillus firmus</name>
    <dbReference type="NCBI Taxonomy" id="1399"/>
    <lineage>
        <taxon>Bacteria</taxon>
        <taxon>Bacillati</taxon>
        <taxon>Bacillota</taxon>
        <taxon>Bacilli</taxon>
        <taxon>Bacillales</taxon>
        <taxon>Bacillaceae</taxon>
        <taxon>Cytobacillus</taxon>
    </lineage>
</organism>
<dbReference type="SUPFAM" id="SSF52833">
    <property type="entry name" value="Thioredoxin-like"/>
    <property type="match status" value="1"/>
</dbReference>
<evidence type="ECO:0000313" key="2">
    <source>
        <dbReference type="EMBL" id="RBP86586.1"/>
    </source>
</evidence>
<protein>
    <recommendedName>
        <fullName evidence="4">Thioredoxin domain-containing protein</fullName>
    </recommendedName>
</protein>
<keyword evidence="1" id="KW-0812">Transmembrane</keyword>
<keyword evidence="1" id="KW-0472">Membrane</keyword>
<dbReference type="RefSeq" id="WP_113885542.1">
    <property type="nucleotide sequence ID" value="NZ_QNSF01000025.1"/>
</dbReference>